<dbReference type="PANTHER" id="PTHR43603:SF1">
    <property type="entry name" value="ZINC-REGULATED GTPASE METALLOPROTEIN ACTIVATOR 1"/>
    <property type="match status" value="1"/>
</dbReference>
<feature type="domain" description="CobW C-terminal" evidence="1">
    <location>
        <begin position="236"/>
        <end position="352"/>
    </location>
</feature>
<evidence type="ECO:0000259" key="1">
    <source>
        <dbReference type="SMART" id="SM00833"/>
    </source>
</evidence>
<comment type="caution">
    <text evidence="2">The sequence shown here is derived from an EMBL/GenBank/DDBJ whole genome shotgun (WGS) entry which is preliminary data.</text>
</comment>
<reference evidence="2" key="1">
    <citation type="journal article" date="2014" name="Int. J. Syst. Evol. Microbiol.">
        <title>Complete genome sequence of Corynebacterium casei LMG S-19264T (=DSM 44701T), isolated from a smear-ripened cheese.</title>
        <authorList>
            <consortium name="US DOE Joint Genome Institute (JGI-PGF)"/>
            <person name="Walter F."/>
            <person name="Albersmeier A."/>
            <person name="Kalinowski J."/>
            <person name="Ruckert C."/>
        </authorList>
    </citation>
    <scope>NUCLEOTIDE SEQUENCE</scope>
    <source>
        <strain evidence="2">JCM 4335</strain>
    </source>
</reference>
<sequence length="378" mass="39601">MSSVPLSVALVGGLHSDARRAAVDRLLASVPGSVALHHDLSTAERGTVVRTVRDATGVLSTGEAPLVNDCACCALREDLVPELERLAGAGLTRLAVVELWDSVEPKAMAEVVAAAGLDLTGVVTAVDPALLLPYLGNGDDLADAGLAAAATDQRTVADTWARQLEYAPVLAVLDSPEADDEDRALLAQLHPTAHRVAVPDGDLAAAVLAGFDVEAAAAAQHPACALLPQEADAAGVSTYVWRDRRPFHPGRLYAALEDLTCAAARSRGRFWLADRPDTLLAWDAAGGALCVESAGPWLASLPDAAWEMVPPVRRAAAALDWDPELGDRCQHLVFTSPGLDREGLAELLGSCLLTDAEYAAGRTAWKQLPSAFDTLLEV</sequence>
<accession>A0A918B763</accession>
<dbReference type="InterPro" id="IPR051927">
    <property type="entry name" value="Zn_Chap_cDPG_Synth"/>
</dbReference>
<dbReference type="RefSeq" id="WP_189537787.1">
    <property type="nucleotide sequence ID" value="NZ_BMSV01000013.1"/>
</dbReference>
<dbReference type="Proteomes" id="UP000654123">
    <property type="component" value="Unassembled WGS sequence"/>
</dbReference>
<dbReference type="SUPFAM" id="SSF90002">
    <property type="entry name" value="Hypothetical protein YjiA, C-terminal domain"/>
    <property type="match status" value="1"/>
</dbReference>
<gene>
    <name evidence="2" type="ORF">GCM10010249_54300</name>
</gene>
<name>A0A918B763_9ACTN</name>
<organism evidence="2 3">
    <name type="scientific">Streptomyces roseolilacinus</name>
    <dbReference type="NCBI Taxonomy" id="66904"/>
    <lineage>
        <taxon>Bacteria</taxon>
        <taxon>Bacillati</taxon>
        <taxon>Actinomycetota</taxon>
        <taxon>Actinomycetes</taxon>
        <taxon>Kitasatosporales</taxon>
        <taxon>Streptomycetaceae</taxon>
        <taxon>Streptomyces</taxon>
    </lineage>
</organism>
<protein>
    <submittedName>
        <fullName evidence="2">Cobalamin biosynthesis protein CobW</fullName>
    </submittedName>
</protein>
<dbReference type="InterPro" id="IPR011629">
    <property type="entry name" value="CobW-like_C"/>
</dbReference>
<evidence type="ECO:0000313" key="2">
    <source>
        <dbReference type="EMBL" id="GGQ28685.1"/>
    </source>
</evidence>
<dbReference type="Pfam" id="PF02492">
    <property type="entry name" value="cobW"/>
    <property type="match status" value="1"/>
</dbReference>
<dbReference type="AlphaFoldDB" id="A0A918B763"/>
<dbReference type="InterPro" id="IPR027417">
    <property type="entry name" value="P-loop_NTPase"/>
</dbReference>
<dbReference type="Gene3D" id="3.40.50.300">
    <property type="entry name" value="P-loop containing nucleotide triphosphate hydrolases"/>
    <property type="match status" value="1"/>
</dbReference>
<dbReference type="Pfam" id="PF07683">
    <property type="entry name" value="CobW_C"/>
    <property type="match status" value="1"/>
</dbReference>
<dbReference type="PANTHER" id="PTHR43603">
    <property type="entry name" value="COBW DOMAIN-CONTAINING PROTEIN DDB_G0274527"/>
    <property type="match status" value="1"/>
</dbReference>
<dbReference type="SMART" id="SM00833">
    <property type="entry name" value="CobW_C"/>
    <property type="match status" value="1"/>
</dbReference>
<proteinExistence type="predicted"/>
<dbReference type="InterPro" id="IPR003495">
    <property type="entry name" value="CobW/HypB/UreG_nucleotide-bd"/>
</dbReference>
<keyword evidence="3" id="KW-1185">Reference proteome</keyword>
<dbReference type="EMBL" id="BMSV01000013">
    <property type="protein sequence ID" value="GGQ28685.1"/>
    <property type="molecule type" value="Genomic_DNA"/>
</dbReference>
<reference evidence="2" key="2">
    <citation type="submission" date="2020-09" db="EMBL/GenBank/DDBJ databases">
        <authorList>
            <person name="Sun Q."/>
            <person name="Ohkuma M."/>
        </authorList>
    </citation>
    <scope>NUCLEOTIDE SEQUENCE</scope>
    <source>
        <strain evidence="2">JCM 4335</strain>
    </source>
</reference>
<evidence type="ECO:0000313" key="3">
    <source>
        <dbReference type="Proteomes" id="UP000654123"/>
    </source>
</evidence>